<protein>
    <submittedName>
        <fullName evidence="2">Uncharacterized protein</fullName>
    </submittedName>
</protein>
<dbReference type="Proteomes" id="UP001595075">
    <property type="component" value="Unassembled WGS sequence"/>
</dbReference>
<organism evidence="2 3">
    <name type="scientific">Oculimacula yallundae</name>
    <dbReference type="NCBI Taxonomy" id="86028"/>
    <lineage>
        <taxon>Eukaryota</taxon>
        <taxon>Fungi</taxon>
        <taxon>Dikarya</taxon>
        <taxon>Ascomycota</taxon>
        <taxon>Pezizomycotina</taxon>
        <taxon>Leotiomycetes</taxon>
        <taxon>Helotiales</taxon>
        <taxon>Ploettnerulaceae</taxon>
        <taxon>Oculimacula</taxon>
    </lineage>
</organism>
<sequence>MKARQVPQISTRSSKNAFLPLLEMKQSLNETKERRICRSRNSSRVNRRRSPTRVSTFHGTQTALPTIGHALQSRRAYKGLWGGEW</sequence>
<evidence type="ECO:0000313" key="3">
    <source>
        <dbReference type="Proteomes" id="UP001595075"/>
    </source>
</evidence>
<proteinExistence type="predicted"/>
<evidence type="ECO:0000313" key="2">
    <source>
        <dbReference type="EMBL" id="KAL2060221.1"/>
    </source>
</evidence>
<accession>A0ABR4BRC3</accession>
<name>A0ABR4BRC3_9HELO</name>
<reference evidence="2 3" key="1">
    <citation type="journal article" date="2024" name="Commun. Biol.">
        <title>Comparative genomic analysis of thermophilic fungi reveals convergent evolutionary adaptations and gene losses.</title>
        <authorList>
            <person name="Steindorff A.S."/>
            <person name="Aguilar-Pontes M.V."/>
            <person name="Robinson A.J."/>
            <person name="Andreopoulos B."/>
            <person name="LaButti K."/>
            <person name="Kuo A."/>
            <person name="Mondo S."/>
            <person name="Riley R."/>
            <person name="Otillar R."/>
            <person name="Haridas S."/>
            <person name="Lipzen A."/>
            <person name="Grimwood J."/>
            <person name="Schmutz J."/>
            <person name="Clum A."/>
            <person name="Reid I.D."/>
            <person name="Moisan M.C."/>
            <person name="Butler G."/>
            <person name="Nguyen T.T.M."/>
            <person name="Dewar K."/>
            <person name="Conant G."/>
            <person name="Drula E."/>
            <person name="Henrissat B."/>
            <person name="Hansel C."/>
            <person name="Singer S."/>
            <person name="Hutchinson M.I."/>
            <person name="de Vries R.P."/>
            <person name="Natvig D.O."/>
            <person name="Powell A.J."/>
            <person name="Tsang A."/>
            <person name="Grigoriev I.V."/>
        </authorList>
    </citation>
    <scope>NUCLEOTIDE SEQUENCE [LARGE SCALE GENOMIC DNA]</scope>
    <source>
        <strain evidence="2 3">CBS 494.80</strain>
    </source>
</reference>
<dbReference type="EMBL" id="JAZHXI010000023">
    <property type="protein sequence ID" value="KAL2060221.1"/>
    <property type="molecule type" value="Genomic_DNA"/>
</dbReference>
<gene>
    <name evidence="2" type="ORF">VTL71DRAFT_9616</name>
</gene>
<keyword evidence="3" id="KW-1185">Reference proteome</keyword>
<feature type="region of interest" description="Disordered" evidence="1">
    <location>
        <begin position="30"/>
        <end position="57"/>
    </location>
</feature>
<evidence type="ECO:0000256" key="1">
    <source>
        <dbReference type="SAM" id="MobiDB-lite"/>
    </source>
</evidence>
<comment type="caution">
    <text evidence="2">The sequence shown here is derived from an EMBL/GenBank/DDBJ whole genome shotgun (WGS) entry which is preliminary data.</text>
</comment>